<dbReference type="OrthoDB" id="6116635at2759"/>
<dbReference type="SUPFAM" id="SSF57535">
    <property type="entry name" value="Complement control module/SCR domain"/>
    <property type="match status" value="1"/>
</dbReference>
<evidence type="ECO:0000313" key="4">
    <source>
        <dbReference type="EMBL" id="CAG2220131.1"/>
    </source>
</evidence>
<dbReference type="AlphaFoldDB" id="A0A8S3SIU2"/>
<evidence type="ECO:0000259" key="3">
    <source>
        <dbReference type="PROSITE" id="PS50923"/>
    </source>
</evidence>
<sequence>MSCPHPPAISGGTSEVVNDVATYTCNTGYKINGSPQIGCYNGQWSSPLPECSLINSANQYCSPKVDPNLMIDHTGGGAGKGCSCCYRYAGCCRRKRPRNEQKVASNGVKPMSDKMNMVQETPTKVETQTRGWAIVQEYFHQVKRCNRRQDAMTTFDSTLPVRDLLIVERRRQKVVPRRIWLPHTHEIRNINTITK</sequence>
<reference evidence="4" key="1">
    <citation type="submission" date="2021-03" db="EMBL/GenBank/DDBJ databases">
        <authorList>
            <person name="Bekaert M."/>
        </authorList>
    </citation>
    <scope>NUCLEOTIDE SEQUENCE</scope>
</reference>
<dbReference type="Proteomes" id="UP000683360">
    <property type="component" value="Unassembled WGS sequence"/>
</dbReference>
<dbReference type="PROSITE" id="PS50923">
    <property type="entry name" value="SUSHI"/>
    <property type="match status" value="1"/>
</dbReference>
<gene>
    <name evidence="4" type="ORF">MEDL_33660</name>
</gene>
<dbReference type="CDD" id="cd00033">
    <property type="entry name" value="CCP"/>
    <property type="match status" value="1"/>
</dbReference>
<keyword evidence="5" id="KW-1185">Reference proteome</keyword>
<organism evidence="4 5">
    <name type="scientific">Mytilus edulis</name>
    <name type="common">Blue mussel</name>
    <dbReference type="NCBI Taxonomy" id="6550"/>
    <lineage>
        <taxon>Eukaryota</taxon>
        <taxon>Metazoa</taxon>
        <taxon>Spiralia</taxon>
        <taxon>Lophotrochozoa</taxon>
        <taxon>Mollusca</taxon>
        <taxon>Bivalvia</taxon>
        <taxon>Autobranchia</taxon>
        <taxon>Pteriomorphia</taxon>
        <taxon>Mytilida</taxon>
        <taxon>Mytiloidea</taxon>
        <taxon>Mytilidae</taxon>
        <taxon>Mytilinae</taxon>
        <taxon>Mytilus</taxon>
    </lineage>
</organism>
<proteinExistence type="predicted"/>
<dbReference type="EMBL" id="CAJPWZ010001650">
    <property type="protein sequence ID" value="CAG2220131.1"/>
    <property type="molecule type" value="Genomic_DNA"/>
</dbReference>
<comment type="caution">
    <text evidence="2">Lacks conserved residue(s) required for the propagation of feature annotation.</text>
</comment>
<evidence type="ECO:0000313" key="5">
    <source>
        <dbReference type="Proteomes" id="UP000683360"/>
    </source>
</evidence>
<name>A0A8S3SIU2_MYTED</name>
<evidence type="ECO:0000256" key="1">
    <source>
        <dbReference type="ARBA" id="ARBA00023157"/>
    </source>
</evidence>
<keyword evidence="1" id="KW-1015">Disulfide bond</keyword>
<feature type="domain" description="Sushi" evidence="3">
    <location>
        <begin position="1"/>
        <end position="53"/>
    </location>
</feature>
<evidence type="ECO:0000256" key="2">
    <source>
        <dbReference type="PROSITE-ProRule" id="PRU00302"/>
    </source>
</evidence>
<dbReference type="Gene3D" id="2.10.70.10">
    <property type="entry name" value="Complement Module, domain 1"/>
    <property type="match status" value="1"/>
</dbReference>
<dbReference type="Pfam" id="PF00084">
    <property type="entry name" value="Sushi"/>
    <property type="match status" value="1"/>
</dbReference>
<protein>
    <submittedName>
        <fullName evidence="4">CSMD</fullName>
    </submittedName>
</protein>
<comment type="caution">
    <text evidence="4">The sequence shown here is derived from an EMBL/GenBank/DDBJ whole genome shotgun (WGS) entry which is preliminary data.</text>
</comment>
<dbReference type="InterPro" id="IPR000436">
    <property type="entry name" value="Sushi_SCR_CCP_dom"/>
</dbReference>
<keyword evidence="2" id="KW-0768">Sushi</keyword>
<accession>A0A8S3SIU2</accession>
<dbReference type="InterPro" id="IPR035976">
    <property type="entry name" value="Sushi/SCR/CCP_sf"/>
</dbReference>
<dbReference type="SMART" id="SM00032">
    <property type="entry name" value="CCP"/>
    <property type="match status" value="1"/>
</dbReference>